<dbReference type="AlphaFoldDB" id="E2BVR6"/>
<dbReference type="OMA" id="YRAHIEY"/>
<name>E2BVR6_HARSA</name>
<dbReference type="Proteomes" id="UP000008237">
    <property type="component" value="Unassembled WGS sequence"/>
</dbReference>
<feature type="non-terminal residue" evidence="1">
    <location>
        <position position="1"/>
    </location>
</feature>
<keyword evidence="2" id="KW-1185">Reference proteome</keyword>
<accession>E2BVR6</accession>
<dbReference type="OrthoDB" id="7555069at2759"/>
<sequence length="312" mass="34749">GLTVAENKTEAIFLHQKGKKPPQVHLRIGRVRVPVEAQMKYLGLILNGTWRFKEHFSRLAPRLKIISANLGKLMRNIGGPDMKARRLHAEIINSVALYDAPIWAEALAASRPLCAILRRAHRTVAVRVIRTYWTVSHVAATALAGMPPLELLAGWAIARRGAETLEAPGSTAPLPTMEWALARYKVWDEAVRLCLAEWAGRKTGTLTFRTTQVLTGHGCFGEYLCRIGKERTTQCHHCTADPHSAQHTPQDCLAWVAERGVVASEVRPDLSLPSFVNAMLGSERKWNPVTQFCETVIKKKEGAEEFRRQAEG</sequence>
<reference evidence="1 2" key="1">
    <citation type="journal article" date="2010" name="Science">
        <title>Genomic comparison of the ants Camponotus floridanus and Harpegnathos saltator.</title>
        <authorList>
            <person name="Bonasio R."/>
            <person name="Zhang G."/>
            <person name="Ye C."/>
            <person name="Mutti N.S."/>
            <person name="Fang X."/>
            <person name="Qin N."/>
            <person name="Donahue G."/>
            <person name="Yang P."/>
            <person name="Li Q."/>
            <person name="Li C."/>
            <person name="Zhang P."/>
            <person name="Huang Z."/>
            <person name="Berger S.L."/>
            <person name="Reinberg D."/>
            <person name="Wang J."/>
            <person name="Liebig J."/>
        </authorList>
    </citation>
    <scope>NUCLEOTIDE SEQUENCE [LARGE SCALE GENOMIC DNA]</scope>
    <source>
        <strain evidence="1 2">R22 G/1</strain>
    </source>
</reference>
<evidence type="ECO:0000313" key="2">
    <source>
        <dbReference type="Proteomes" id="UP000008237"/>
    </source>
</evidence>
<protein>
    <submittedName>
        <fullName evidence="1">Putative 115 kDa protein in type-1 retrotransposable element R1DM</fullName>
    </submittedName>
</protein>
<dbReference type="EMBL" id="GL450953">
    <property type="protein sequence ID" value="EFN80213.1"/>
    <property type="molecule type" value="Genomic_DNA"/>
</dbReference>
<proteinExistence type="predicted"/>
<organism evidence="2">
    <name type="scientific">Harpegnathos saltator</name>
    <name type="common">Jerdon's jumping ant</name>
    <dbReference type="NCBI Taxonomy" id="610380"/>
    <lineage>
        <taxon>Eukaryota</taxon>
        <taxon>Metazoa</taxon>
        <taxon>Ecdysozoa</taxon>
        <taxon>Arthropoda</taxon>
        <taxon>Hexapoda</taxon>
        <taxon>Insecta</taxon>
        <taxon>Pterygota</taxon>
        <taxon>Neoptera</taxon>
        <taxon>Endopterygota</taxon>
        <taxon>Hymenoptera</taxon>
        <taxon>Apocrita</taxon>
        <taxon>Aculeata</taxon>
        <taxon>Formicoidea</taxon>
        <taxon>Formicidae</taxon>
        <taxon>Ponerinae</taxon>
        <taxon>Ponerini</taxon>
        <taxon>Harpegnathos</taxon>
    </lineage>
</organism>
<gene>
    <name evidence="1" type="ORF">EAI_04167</name>
</gene>
<dbReference type="InParanoid" id="E2BVR6"/>
<evidence type="ECO:0000313" key="1">
    <source>
        <dbReference type="EMBL" id="EFN80213.1"/>
    </source>
</evidence>
<feature type="non-terminal residue" evidence="1">
    <location>
        <position position="312"/>
    </location>
</feature>